<feature type="domain" description="Aminotransferase class I/classII large" evidence="7">
    <location>
        <begin position="30"/>
        <end position="378"/>
    </location>
</feature>
<dbReference type="InterPro" id="IPR015421">
    <property type="entry name" value="PyrdxlP-dep_Trfase_major"/>
</dbReference>
<dbReference type="RefSeq" id="WP_183358436.1">
    <property type="nucleotide sequence ID" value="NZ_BAABKR010000016.1"/>
</dbReference>
<dbReference type="GO" id="GO:0008483">
    <property type="term" value="F:transaminase activity"/>
    <property type="evidence" value="ECO:0007669"/>
    <property type="project" value="UniProtKB-KW"/>
</dbReference>
<dbReference type="GO" id="GO:0006520">
    <property type="term" value="P:amino acid metabolic process"/>
    <property type="evidence" value="ECO:0007669"/>
    <property type="project" value="InterPro"/>
</dbReference>
<dbReference type="EMBL" id="JACIBT010000006">
    <property type="protein sequence ID" value="MBB3668014.1"/>
    <property type="molecule type" value="Genomic_DNA"/>
</dbReference>
<sequence length="390" mass="41554">MQASQRSQVPGFEVMSILARIAELRTAGEDIISLTAGEPGSGAPPEVNAAAARLHEQNTVLNYSPALGIMPLREAIAEHYRRWYDVEVPAERVAVTTGSSGAFVLNFLAAFDAGERVALARPGYPAYRNILASLGAEVVDLDCGPEVRFQPTPEQLDAEVAANGPISGLMLASPANPTGTMVGRDQLAALTDWCQQNSVQLISDEIYHGITFEQPGVSALEVSSEAAVVSSFSKYWGMPGWRLGWTVLPQHLVDPVSRLAGNVALCPPHGSQLAAVEAFSADSMAFAEAQLDDYAAARTLVLDALEEIGWDQVAPADGAFYVYARIGSHLEEHDDAASYCTALLERAGVAVVPGTDFDPVNGQEWVRLSLAPGSAAVAEGLDRIRRFHAQ</sequence>
<keyword evidence="5" id="KW-0663">Pyridoxal phosphate</keyword>
<dbReference type="PANTHER" id="PTHR46383:SF2">
    <property type="entry name" value="AMINOTRANSFERASE"/>
    <property type="match status" value="1"/>
</dbReference>
<reference evidence="8 9" key="1">
    <citation type="submission" date="2020-08" db="EMBL/GenBank/DDBJ databases">
        <title>Sequencing the genomes of 1000 actinobacteria strains.</title>
        <authorList>
            <person name="Klenk H.-P."/>
        </authorList>
    </citation>
    <scope>NUCLEOTIDE SEQUENCE [LARGE SCALE GENOMIC DNA]</scope>
    <source>
        <strain evidence="8 9">DSM 28238</strain>
    </source>
</reference>
<evidence type="ECO:0000256" key="3">
    <source>
        <dbReference type="ARBA" id="ARBA00022576"/>
    </source>
</evidence>
<dbReference type="Proteomes" id="UP000547528">
    <property type="component" value="Unassembled WGS sequence"/>
</dbReference>
<comment type="caution">
    <text evidence="8">The sequence shown here is derived from an EMBL/GenBank/DDBJ whole genome shotgun (WGS) entry which is preliminary data.</text>
</comment>
<evidence type="ECO:0000259" key="7">
    <source>
        <dbReference type="Pfam" id="PF00155"/>
    </source>
</evidence>
<evidence type="ECO:0000256" key="2">
    <source>
        <dbReference type="ARBA" id="ARBA00007441"/>
    </source>
</evidence>
<evidence type="ECO:0000256" key="4">
    <source>
        <dbReference type="ARBA" id="ARBA00022679"/>
    </source>
</evidence>
<name>A0A7W5TWN0_9MICC</name>
<dbReference type="AlphaFoldDB" id="A0A7W5TWN0"/>
<accession>A0A7W5TWN0</accession>
<protein>
    <recommendedName>
        <fullName evidence="6">Aminotransferase</fullName>
        <ecNumber evidence="6">2.6.1.-</ecNumber>
    </recommendedName>
</protein>
<dbReference type="InterPro" id="IPR004839">
    <property type="entry name" value="Aminotransferase_I/II_large"/>
</dbReference>
<evidence type="ECO:0000313" key="9">
    <source>
        <dbReference type="Proteomes" id="UP000547528"/>
    </source>
</evidence>
<comment type="cofactor">
    <cofactor evidence="1 6">
        <name>pyridoxal 5'-phosphate</name>
        <dbReference type="ChEBI" id="CHEBI:597326"/>
    </cofactor>
</comment>
<evidence type="ECO:0000256" key="1">
    <source>
        <dbReference type="ARBA" id="ARBA00001933"/>
    </source>
</evidence>
<dbReference type="Pfam" id="PF00155">
    <property type="entry name" value="Aminotran_1_2"/>
    <property type="match status" value="1"/>
</dbReference>
<comment type="similarity">
    <text evidence="2 6">Belongs to the class-I pyridoxal-phosphate-dependent aminotransferase family.</text>
</comment>
<dbReference type="InterPro" id="IPR050596">
    <property type="entry name" value="AspAT/PAT-like"/>
</dbReference>
<dbReference type="EC" id="2.6.1.-" evidence="6"/>
<evidence type="ECO:0000256" key="6">
    <source>
        <dbReference type="RuleBase" id="RU000481"/>
    </source>
</evidence>
<dbReference type="Gene3D" id="3.40.640.10">
    <property type="entry name" value="Type I PLP-dependent aspartate aminotransferase-like (Major domain)"/>
    <property type="match status" value="1"/>
</dbReference>
<dbReference type="PRINTS" id="PR00753">
    <property type="entry name" value="ACCSYNTHASE"/>
</dbReference>
<dbReference type="GO" id="GO:0030170">
    <property type="term" value="F:pyridoxal phosphate binding"/>
    <property type="evidence" value="ECO:0007669"/>
    <property type="project" value="InterPro"/>
</dbReference>
<evidence type="ECO:0000313" key="8">
    <source>
        <dbReference type="EMBL" id="MBB3668014.1"/>
    </source>
</evidence>
<dbReference type="InterPro" id="IPR015424">
    <property type="entry name" value="PyrdxlP-dep_Trfase"/>
</dbReference>
<keyword evidence="9" id="KW-1185">Reference proteome</keyword>
<dbReference type="CDD" id="cd00609">
    <property type="entry name" value="AAT_like"/>
    <property type="match status" value="1"/>
</dbReference>
<proteinExistence type="inferred from homology"/>
<keyword evidence="3 6" id="KW-0032">Aminotransferase</keyword>
<gene>
    <name evidence="8" type="ORF">FHX47_001643</name>
</gene>
<dbReference type="PROSITE" id="PS00105">
    <property type="entry name" value="AA_TRANSFER_CLASS_1"/>
    <property type="match status" value="1"/>
</dbReference>
<keyword evidence="4 6" id="KW-0808">Transferase</keyword>
<dbReference type="SUPFAM" id="SSF53383">
    <property type="entry name" value="PLP-dependent transferases"/>
    <property type="match status" value="1"/>
</dbReference>
<organism evidence="8 9">
    <name type="scientific">Garicola koreensis</name>
    <dbReference type="NCBI Taxonomy" id="1262554"/>
    <lineage>
        <taxon>Bacteria</taxon>
        <taxon>Bacillati</taxon>
        <taxon>Actinomycetota</taxon>
        <taxon>Actinomycetes</taxon>
        <taxon>Micrococcales</taxon>
        <taxon>Micrococcaceae</taxon>
        <taxon>Garicola</taxon>
    </lineage>
</organism>
<evidence type="ECO:0000256" key="5">
    <source>
        <dbReference type="ARBA" id="ARBA00022898"/>
    </source>
</evidence>
<dbReference type="InterPro" id="IPR004838">
    <property type="entry name" value="NHTrfase_class1_PyrdxlP-BS"/>
</dbReference>
<dbReference type="PANTHER" id="PTHR46383">
    <property type="entry name" value="ASPARTATE AMINOTRANSFERASE"/>
    <property type="match status" value="1"/>
</dbReference>